<name>A0AAV5CDG4_ELECO</name>
<dbReference type="PANTHER" id="PTHR11439">
    <property type="entry name" value="GAG-POL-RELATED RETROTRANSPOSON"/>
    <property type="match status" value="1"/>
</dbReference>
<dbReference type="Proteomes" id="UP001054889">
    <property type="component" value="Unassembled WGS sequence"/>
</dbReference>
<keyword evidence="2" id="KW-1185">Reference proteome</keyword>
<dbReference type="SUPFAM" id="SSF56672">
    <property type="entry name" value="DNA/RNA polymerases"/>
    <property type="match status" value="1"/>
</dbReference>
<evidence type="ECO:0000313" key="1">
    <source>
        <dbReference type="EMBL" id="GJM96107.1"/>
    </source>
</evidence>
<organism evidence="1 2">
    <name type="scientific">Eleusine coracana subsp. coracana</name>
    <dbReference type="NCBI Taxonomy" id="191504"/>
    <lineage>
        <taxon>Eukaryota</taxon>
        <taxon>Viridiplantae</taxon>
        <taxon>Streptophyta</taxon>
        <taxon>Embryophyta</taxon>
        <taxon>Tracheophyta</taxon>
        <taxon>Spermatophyta</taxon>
        <taxon>Magnoliopsida</taxon>
        <taxon>Liliopsida</taxon>
        <taxon>Poales</taxon>
        <taxon>Poaceae</taxon>
        <taxon>PACMAD clade</taxon>
        <taxon>Chloridoideae</taxon>
        <taxon>Cynodonteae</taxon>
        <taxon>Eleusininae</taxon>
        <taxon>Eleusine</taxon>
    </lineage>
</organism>
<reference evidence="1" key="2">
    <citation type="submission" date="2021-12" db="EMBL/GenBank/DDBJ databases">
        <title>Resequencing data analysis of finger millet.</title>
        <authorList>
            <person name="Hatakeyama M."/>
            <person name="Aluri S."/>
            <person name="Balachadran M.T."/>
            <person name="Sivarajan S.R."/>
            <person name="Poveda L."/>
            <person name="Shimizu-Inatsugi R."/>
            <person name="Schlapbach R."/>
            <person name="Sreeman S.M."/>
            <person name="Shimizu K.K."/>
        </authorList>
    </citation>
    <scope>NUCLEOTIDE SEQUENCE</scope>
</reference>
<dbReference type="AlphaFoldDB" id="A0AAV5CDG4"/>
<dbReference type="InterPro" id="IPR043502">
    <property type="entry name" value="DNA/RNA_pol_sf"/>
</dbReference>
<dbReference type="PANTHER" id="PTHR11439:SF461">
    <property type="entry name" value="OS10G0432200 PROTEIN"/>
    <property type="match status" value="1"/>
</dbReference>
<gene>
    <name evidence="1" type="primary">ga12917</name>
    <name evidence="1" type="ORF">PR202_ga12917</name>
</gene>
<protein>
    <submittedName>
        <fullName evidence="1">Uncharacterized protein</fullName>
    </submittedName>
</protein>
<dbReference type="CDD" id="cd09272">
    <property type="entry name" value="RNase_HI_RT_Ty1"/>
    <property type="match status" value="1"/>
</dbReference>
<accession>A0AAV5CDG4</accession>
<evidence type="ECO:0000313" key="2">
    <source>
        <dbReference type="Proteomes" id="UP001054889"/>
    </source>
</evidence>
<dbReference type="EMBL" id="BQKI01000006">
    <property type="protein sequence ID" value="GJM96107.1"/>
    <property type="molecule type" value="Genomic_DNA"/>
</dbReference>
<proteinExistence type="predicted"/>
<sequence>MELNVHLCATDGVLLADPTRYRHIVGSLVYFGVTHPDISYYVHILSQFVSSPTQVHYSHLLRVLRYFHGTISCRLFFPRSSSLQLQAYYDATWASDSSDRRSLSAYCIFLGGSFIAWKTKKQTAVSRSSAEAELRAMALMTTEVTWLRWLPEDFGVSVSRPTPLLSDNTGAISIARDPAKHELSKHIGVDVFYTRAQVQDGVVGLQYVPLELQLADFLTKAQTRAQHRFYLSKLSIVDPP</sequence>
<reference evidence="1" key="1">
    <citation type="journal article" date="2018" name="DNA Res.">
        <title>Multiple hybrid de novo genome assembly of finger millet, an orphan allotetraploid crop.</title>
        <authorList>
            <person name="Hatakeyama M."/>
            <person name="Aluri S."/>
            <person name="Balachadran M.T."/>
            <person name="Sivarajan S.R."/>
            <person name="Patrignani A."/>
            <person name="Gruter S."/>
            <person name="Poveda L."/>
            <person name="Shimizu-Inatsugi R."/>
            <person name="Baeten J."/>
            <person name="Francoijs K.J."/>
            <person name="Nataraja K.N."/>
            <person name="Reddy Y.A.N."/>
            <person name="Phadnis S."/>
            <person name="Ravikumar R.L."/>
            <person name="Schlapbach R."/>
            <person name="Sreeman S.M."/>
            <person name="Shimizu K.K."/>
        </authorList>
    </citation>
    <scope>NUCLEOTIDE SEQUENCE</scope>
</reference>
<comment type="caution">
    <text evidence="1">The sequence shown here is derived from an EMBL/GenBank/DDBJ whole genome shotgun (WGS) entry which is preliminary data.</text>
</comment>